<evidence type="ECO:0000256" key="7">
    <source>
        <dbReference type="ARBA" id="ARBA00022801"/>
    </source>
</evidence>
<dbReference type="AlphaFoldDB" id="C8W5F9"/>
<dbReference type="PANTHER" id="PTHR31118:SF32">
    <property type="entry name" value="KYNURENINE FORMAMIDASE"/>
    <property type="match status" value="1"/>
</dbReference>
<organism evidence="12 13">
    <name type="scientific">Desulfofarcimen acetoxidans (strain ATCC 49208 / DSM 771 / KCTC 5769 / VKM B-1644 / 5575)</name>
    <name type="common">Desulfotomaculum acetoxidans</name>
    <dbReference type="NCBI Taxonomy" id="485916"/>
    <lineage>
        <taxon>Bacteria</taxon>
        <taxon>Bacillati</taxon>
        <taxon>Bacillota</taxon>
        <taxon>Clostridia</taxon>
        <taxon>Eubacteriales</taxon>
        <taxon>Peptococcaceae</taxon>
        <taxon>Desulfofarcimen</taxon>
    </lineage>
</organism>
<dbReference type="HOGENOM" id="CLU_030671_3_1_9"/>
<dbReference type="KEGG" id="dae:Dtox_1259"/>
<evidence type="ECO:0000256" key="3">
    <source>
        <dbReference type="ARBA" id="ARBA00011738"/>
    </source>
</evidence>
<evidence type="ECO:0000313" key="13">
    <source>
        <dbReference type="Proteomes" id="UP000002217"/>
    </source>
</evidence>
<evidence type="ECO:0000256" key="4">
    <source>
        <dbReference type="ARBA" id="ARBA00012930"/>
    </source>
</evidence>
<comment type="pathway">
    <text evidence="11">Amino-acid degradation; L-tryptophan degradation via kynurenine pathway; L-kynurenine from L-tryptophan: step 2/2.</text>
</comment>
<dbReference type="Gene3D" id="3.50.30.50">
    <property type="entry name" value="Putative cyclase"/>
    <property type="match status" value="1"/>
</dbReference>
<dbReference type="FunFam" id="3.50.30.50:FF:000001">
    <property type="entry name" value="Kynurenine formamidase"/>
    <property type="match status" value="1"/>
</dbReference>
<evidence type="ECO:0000256" key="10">
    <source>
        <dbReference type="ARBA" id="ARBA00048496"/>
    </source>
</evidence>
<dbReference type="EC" id="3.5.1.9" evidence="4"/>
<keyword evidence="7" id="KW-0378">Hydrolase</keyword>
<keyword evidence="6" id="KW-0479">Metal-binding</keyword>
<dbReference type="GO" id="GO:0046872">
    <property type="term" value="F:metal ion binding"/>
    <property type="evidence" value="ECO:0007669"/>
    <property type="project" value="UniProtKB-KW"/>
</dbReference>
<dbReference type="OrthoDB" id="9796085at2"/>
<keyword evidence="8" id="KW-0862">Zinc</keyword>
<evidence type="ECO:0000256" key="2">
    <source>
        <dbReference type="ARBA" id="ARBA00002204"/>
    </source>
</evidence>
<dbReference type="Pfam" id="PF04199">
    <property type="entry name" value="Cyclase"/>
    <property type="match status" value="1"/>
</dbReference>
<comment type="subunit">
    <text evidence="3">Homodimer.</text>
</comment>
<sequence>MKKIYDISLPVCEDTVIYPGDPPVTVRRVSDINKSDLINISEITLSTHTATHIDAPKHLFSHAQGIDRIPLEVLIGPVTVYEFLKLRRIEVSHLQNLPLKAGDRVLFKTDNSFLPRDKFCPDYTCLSPEAAGYIAEVGLILVGIDYFSVDPFVGSDENYAVDSLAVHKTLLSKGIIILEGIDLSQIKPACYELICLPLNLVNADGSPVRAILRDL</sequence>
<evidence type="ECO:0000256" key="5">
    <source>
        <dbReference type="ARBA" id="ARBA00014889"/>
    </source>
</evidence>
<comment type="cofactor">
    <cofactor evidence="1">
        <name>Zn(2+)</name>
        <dbReference type="ChEBI" id="CHEBI:29105"/>
    </cofactor>
</comment>
<dbReference type="PANTHER" id="PTHR31118">
    <property type="entry name" value="CYCLASE-LIKE PROTEIN 2"/>
    <property type="match status" value="1"/>
</dbReference>
<dbReference type="SUPFAM" id="SSF102198">
    <property type="entry name" value="Putative cyclase"/>
    <property type="match status" value="1"/>
</dbReference>
<dbReference type="RefSeq" id="WP_015756856.1">
    <property type="nucleotide sequence ID" value="NC_013216.1"/>
</dbReference>
<evidence type="ECO:0000256" key="9">
    <source>
        <dbReference type="ARBA" id="ARBA00023079"/>
    </source>
</evidence>
<name>C8W5F9_DESAS</name>
<accession>C8W5F9</accession>
<comment type="function">
    <text evidence="2">Catalyzes the hydrolysis of N-formyl-L-kynurenine to L-kynurenine, the second step in the kynurenine pathway of tryptophan degradation.</text>
</comment>
<dbReference type="STRING" id="485916.Dtox_1259"/>
<evidence type="ECO:0000256" key="1">
    <source>
        <dbReference type="ARBA" id="ARBA00001947"/>
    </source>
</evidence>
<dbReference type="InterPro" id="IPR007325">
    <property type="entry name" value="KFase/CYL"/>
</dbReference>
<dbReference type="EMBL" id="CP001720">
    <property type="protein sequence ID" value="ACV62141.1"/>
    <property type="molecule type" value="Genomic_DNA"/>
</dbReference>
<reference evidence="12 13" key="1">
    <citation type="journal article" date="2009" name="Stand. Genomic Sci.">
        <title>Complete genome sequence of Desulfotomaculum acetoxidans type strain (5575).</title>
        <authorList>
            <person name="Spring S."/>
            <person name="Lapidus A."/>
            <person name="Schroder M."/>
            <person name="Gleim D."/>
            <person name="Sims D."/>
            <person name="Meincke L."/>
            <person name="Glavina Del Rio T."/>
            <person name="Tice H."/>
            <person name="Copeland A."/>
            <person name="Cheng J.F."/>
            <person name="Lucas S."/>
            <person name="Chen F."/>
            <person name="Nolan M."/>
            <person name="Bruce D."/>
            <person name="Goodwin L."/>
            <person name="Pitluck S."/>
            <person name="Ivanova N."/>
            <person name="Mavromatis K."/>
            <person name="Mikhailova N."/>
            <person name="Pati A."/>
            <person name="Chen A."/>
            <person name="Palaniappan K."/>
            <person name="Land M."/>
            <person name="Hauser L."/>
            <person name="Chang Y.J."/>
            <person name="Jeffries C.D."/>
            <person name="Chain P."/>
            <person name="Saunders E."/>
            <person name="Brettin T."/>
            <person name="Detter J.C."/>
            <person name="Goker M."/>
            <person name="Bristow J."/>
            <person name="Eisen J.A."/>
            <person name="Markowitz V."/>
            <person name="Hugenholtz P."/>
            <person name="Kyrpides N.C."/>
            <person name="Klenk H.P."/>
            <person name="Han C."/>
        </authorList>
    </citation>
    <scope>NUCLEOTIDE SEQUENCE [LARGE SCALE GENOMIC DNA]</scope>
    <source>
        <strain evidence="13">ATCC 49208 / DSM 771 / VKM B-1644</strain>
    </source>
</reference>
<comment type="catalytic activity">
    <reaction evidence="10">
        <text>N-formyl-L-kynurenine + H2O = L-kynurenine + formate + H(+)</text>
        <dbReference type="Rhea" id="RHEA:13009"/>
        <dbReference type="ChEBI" id="CHEBI:15377"/>
        <dbReference type="ChEBI" id="CHEBI:15378"/>
        <dbReference type="ChEBI" id="CHEBI:15740"/>
        <dbReference type="ChEBI" id="CHEBI:57959"/>
        <dbReference type="ChEBI" id="CHEBI:58629"/>
        <dbReference type="EC" id="3.5.1.9"/>
    </reaction>
</comment>
<evidence type="ECO:0000256" key="8">
    <source>
        <dbReference type="ARBA" id="ARBA00022833"/>
    </source>
</evidence>
<proteinExistence type="predicted"/>
<evidence type="ECO:0000256" key="11">
    <source>
        <dbReference type="ARBA" id="ARBA00060547"/>
    </source>
</evidence>
<keyword evidence="13" id="KW-1185">Reference proteome</keyword>
<evidence type="ECO:0000256" key="6">
    <source>
        <dbReference type="ARBA" id="ARBA00022723"/>
    </source>
</evidence>
<protein>
    <recommendedName>
        <fullName evidence="5">Kynurenine formamidase</fullName>
        <ecNumber evidence="4">3.5.1.9</ecNumber>
    </recommendedName>
</protein>
<dbReference type="InterPro" id="IPR037175">
    <property type="entry name" value="KFase_sf"/>
</dbReference>
<dbReference type="eggNOG" id="COG1878">
    <property type="taxonomic scope" value="Bacteria"/>
</dbReference>
<dbReference type="GO" id="GO:0004061">
    <property type="term" value="F:arylformamidase activity"/>
    <property type="evidence" value="ECO:0007669"/>
    <property type="project" value="UniProtKB-EC"/>
</dbReference>
<keyword evidence="9" id="KW-0823">Tryptophan catabolism</keyword>
<gene>
    <name evidence="12" type="ordered locus">Dtox_1259</name>
</gene>
<dbReference type="Proteomes" id="UP000002217">
    <property type="component" value="Chromosome"/>
</dbReference>
<dbReference type="GO" id="GO:0019441">
    <property type="term" value="P:L-tryptophan catabolic process to kynurenine"/>
    <property type="evidence" value="ECO:0007669"/>
    <property type="project" value="InterPro"/>
</dbReference>
<evidence type="ECO:0000313" key="12">
    <source>
        <dbReference type="EMBL" id="ACV62141.1"/>
    </source>
</evidence>